<sequence length="93" mass="10498">MLSVPRHYKRAQALCHRDGVRDTPTLDRCVPGCGNIIRADEHAAQLRECAEFLDKRAAFAARPIGDRFRANAARLRDLADTHDRTRITLEDAT</sequence>
<dbReference type="EMBL" id="JACHJU010000003">
    <property type="protein sequence ID" value="MBB4941886.1"/>
    <property type="molecule type" value="Genomic_DNA"/>
</dbReference>
<proteinExistence type="predicted"/>
<name>A0A7W7S0Z3_9ACTN</name>
<comment type="caution">
    <text evidence="1">The sequence shown here is derived from an EMBL/GenBank/DDBJ whole genome shotgun (WGS) entry which is preliminary data.</text>
</comment>
<dbReference type="Proteomes" id="UP000534286">
    <property type="component" value="Unassembled WGS sequence"/>
</dbReference>
<keyword evidence="2" id="KW-1185">Reference proteome</keyword>
<dbReference type="AlphaFoldDB" id="A0A7W7S0Z3"/>
<dbReference type="RefSeq" id="WP_184757974.1">
    <property type="nucleotide sequence ID" value="NZ_BAABEK010000157.1"/>
</dbReference>
<evidence type="ECO:0000313" key="2">
    <source>
        <dbReference type="Proteomes" id="UP000534286"/>
    </source>
</evidence>
<gene>
    <name evidence="1" type="ORF">FHR32_006272</name>
</gene>
<evidence type="ECO:0000313" key="1">
    <source>
        <dbReference type="EMBL" id="MBB4941886.1"/>
    </source>
</evidence>
<organism evidence="1 2">
    <name type="scientific">Streptosporangium album</name>
    <dbReference type="NCBI Taxonomy" id="47479"/>
    <lineage>
        <taxon>Bacteria</taxon>
        <taxon>Bacillati</taxon>
        <taxon>Actinomycetota</taxon>
        <taxon>Actinomycetes</taxon>
        <taxon>Streptosporangiales</taxon>
        <taxon>Streptosporangiaceae</taxon>
        <taxon>Streptosporangium</taxon>
    </lineage>
</organism>
<accession>A0A7W7S0Z3</accession>
<reference evidence="1 2" key="1">
    <citation type="submission" date="2020-08" db="EMBL/GenBank/DDBJ databases">
        <title>Sequencing the genomes of 1000 actinobacteria strains.</title>
        <authorList>
            <person name="Klenk H.-P."/>
        </authorList>
    </citation>
    <scope>NUCLEOTIDE SEQUENCE [LARGE SCALE GENOMIC DNA]</scope>
    <source>
        <strain evidence="1 2">DSM 43023</strain>
    </source>
</reference>
<protein>
    <submittedName>
        <fullName evidence="1">Uncharacterized protein</fullName>
    </submittedName>
</protein>